<feature type="domain" description="Thiamine-binding protein" evidence="2">
    <location>
        <begin position="4"/>
        <end position="96"/>
    </location>
</feature>
<protein>
    <recommendedName>
        <fullName evidence="2">Thiamine-binding protein domain-containing protein</fullName>
    </recommendedName>
</protein>
<comment type="similarity">
    <text evidence="1">Belongs to the UPF0045 family.</text>
</comment>
<name>X0T7P8_9ZZZZ</name>
<dbReference type="AlphaFoldDB" id="X0T7P8"/>
<sequence length="102" mass="11494">MPIMEISIVPIGTKTASISKYVADALKIIEKEKHIKYQLTSMGTIVESSSLDKLLRLAKKMHQIVLKKEGKRIVTTIKIDDRLDKKLTMEGKVESVTRKIGN</sequence>
<dbReference type="InterPro" id="IPR029756">
    <property type="entry name" value="MTH1187/YkoF-like"/>
</dbReference>
<accession>X0T7P8</accession>
<dbReference type="SUPFAM" id="SSF89957">
    <property type="entry name" value="MTH1187/YkoF-like"/>
    <property type="match status" value="1"/>
</dbReference>
<evidence type="ECO:0000259" key="2">
    <source>
        <dbReference type="Pfam" id="PF01910"/>
    </source>
</evidence>
<dbReference type="PANTHER" id="PTHR33777">
    <property type="entry name" value="UPF0045 PROTEIN ECM15"/>
    <property type="match status" value="1"/>
</dbReference>
<dbReference type="Gene3D" id="3.30.70.930">
    <property type="match status" value="1"/>
</dbReference>
<dbReference type="InterPro" id="IPR051614">
    <property type="entry name" value="UPF0045_domain"/>
</dbReference>
<organism evidence="3">
    <name type="scientific">marine sediment metagenome</name>
    <dbReference type="NCBI Taxonomy" id="412755"/>
    <lineage>
        <taxon>unclassified sequences</taxon>
        <taxon>metagenomes</taxon>
        <taxon>ecological metagenomes</taxon>
    </lineage>
</organism>
<comment type="caution">
    <text evidence="3">The sequence shown here is derived from an EMBL/GenBank/DDBJ whole genome shotgun (WGS) entry which is preliminary data.</text>
</comment>
<evidence type="ECO:0000256" key="1">
    <source>
        <dbReference type="ARBA" id="ARBA00010272"/>
    </source>
</evidence>
<gene>
    <name evidence="3" type="ORF">S01H1_06751</name>
</gene>
<dbReference type="GO" id="GO:0005829">
    <property type="term" value="C:cytosol"/>
    <property type="evidence" value="ECO:0007669"/>
    <property type="project" value="TreeGrafter"/>
</dbReference>
<dbReference type="InterPro" id="IPR002767">
    <property type="entry name" value="Thiamine_BP"/>
</dbReference>
<dbReference type="EMBL" id="BARS01003478">
    <property type="protein sequence ID" value="GAF83361.1"/>
    <property type="molecule type" value="Genomic_DNA"/>
</dbReference>
<dbReference type="Pfam" id="PF01910">
    <property type="entry name" value="Thiamine_BP"/>
    <property type="match status" value="1"/>
</dbReference>
<dbReference type="PANTHER" id="PTHR33777:SF1">
    <property type="entry name" value="UPF0045 PROTEIN ECM15"/>
    <property type="match status" value="1"/>
</dbReference>
<evidence type="ECO:0000313" key="3">
    <source>
        <dbReference type="EMBL" id="GAF83361.1"/>
    </source>
</evidence>
<dbReference type="NCBIfam" id="TIGR00106">
    <property type="entry name" value="MTH1187 family thiamine-binding protein"/>
    <property type="match status" value="1"/>
</dbReference>
<proteinExistence type="inferred from homology"/>
<reference evidence="3" key="1">
    <citation type="journal article" date="2014" name="Front. Microbiol.">
        <title>High frequency of phylogenetically diverse reductive dehalogenase-homologous genes in deep subseafloor sedimentary metagenomes.</title>
        <authorList>
            <person name="Kawai M."/>
            <person name="Futagami T."/>
            <person name="Toyoda A."/>
            <person name="Takaki Y."/>
            <person name="Nishi S."/>
            <person name="Hori S."/>
            <person name="Arai W."/>
            <person name="Tsubouchi T."/>
            <person name="Morono Y."/>
            <person name="Uchiyama I."/>
            <person name="Ito T."/>
            <person name="Fujiyama A."/>
            <person name="Inagaki F."/>
            <person name="Takami H."/>
        </authorList>
    </citation>
    <scope>NUCLEOTIDE SEQUENCE</scope>
    <source>
        <strain evidence="3">Expedition CK06-06</strain>
    </source>
</reference>